<dbReference type="PANTHER" id="PTHR36150">
    <property type="entry name" value="DNA GYRASE INHIBITOR YACG"/>
    <property type="match status" value="1"/>
</dbReference>
<keyword evidence="2 3" id="KW-0862">Zinc</keyword>
<accession>A0A5R9JD54</accession>
<dbReference type="Proteomes" id="UP000305654">
    <property type="component" value="Unassembled WGS sequence"/>
</dbReference>
<comment type="cofactor">
    <cofactor evidence="3">
        <name>Zn(2+)</name>
        <dbReference type="ChEBI" id="CHEBI:29105"/>
    </cofactor>
    <text evidence="3">Binds 1 zinc ion.</text>
</comment>
<name>A0A5R9JD54_9PROT</name>
<dbReference type="GO" id="GO:0006355">
    <property type="term" value="P:regulation of DNA-templated transcription"/>
    <property type="evidence" value="ECO:0007669"/>
    <property type="project" value="InterPro"/>
</dbReference>
<feature type="compositionally biased region" description="Basic and acidic residues" evidence="4">
    <location>
        <begin position="61"/>
        <end position="70"/>
    </location>
</feature>
<feature type="binding site" evidence="3">
    <location>
        <position position="13"/>
    </location>
    <ligand>
        <name>Zn(2+)</name>
        <dbReference type="ChEBI" id="CHEBI:29105"/>
    </ligand>
</feature>
<dbReference type="InterPro" id="IPR005584">
    <property type="entry name" value="DNA_gyrase_inhibitor_YacG"/>
</dbReference>
<dbReference type="EMBL" id="VCDI01000002">
    <property type="protein sequence ID" value="TLU73541.1"/>
    <property type="molecule type" value="Genomic_DNA"/>
</dbReference>
<dbReference type="SUPFAM" id="SSF57716">
    <property type="entry name" value="Glucocorticoid receptor-like (DNA-binding domain)"/>
    <property type="match status" value="1"/>
</dbReference>
<protein>
    <recommendedName>
        <fullName evidence="3">DNA gyrase inhibitor YacG</fullName>
    </recommendedName>
</protein>
<gene>
    <name evidence="3 5" type="primary">yacG</name>
    <name evidence="5" type="ORF">FE263_09240</name>
</gene>
<keyword evidence="1 3" id="KW-0479">Metal-binding</keyword>
<comment type="caution">
    <text evidence="5">The sequence shown here is derived from an EMBL/GenBank/DDBJ whole genome shotgun (WGS) entry which is preliminary data.</text>
</comment>
<evidence type="ECO:0000256" key="1">
    <source>
        <dbReference type="ARBA" id="ARBA00022723"/>
    </source>
</evidence>
<evidence type="ECO:0000313" key="6">
    <source>
        <dbReference type="Proteomes" id="UP000305654"/>
    </source>
</evidence>
<feature type="binding site" evidence="3">
    <location>
        <position position="32"/>
    </location>
    <ligand>
        <name>Zn(2+)</name>
        <dbReference type="ChEBI" id="CHEBI:29105"/>
    </ligand>
</feature>
<dbReference type="OrthoDB" id="9809663at2"/>
<feature type="binding site" evidence="3">
    <location>
        <position position="28"/>
    </location>
    <ligand>
        <name>Zn(2+)</name>
        <dbReference type="ChEBI" id="CHEBI:29105"/>
    </ligand>
</feature>
<evidence type="ECO:0000256" key="2">
    <source>
        <dbReference type="ARBA" id="ARBA00022833"/>
    </source>
</evidence>
<comment type="similarity">
    <text evidence="3">Belongs to the DNA gyrase inhibitor YacG family.</text>
</comment>
<dbReference type="InterPro" id="IPR013088">
    <property type="entry name" value="Znf_NHR/GATA"/>
</dbReference>
<feature type="binding site" evidence="3">
    <location>
        <position position="16"/>
    </location>
    <ligand>
        <name>Zn(2+)</name>
        <dbReference type="ChEBI" id="CHEBI:29105"/>
    </ligand>
</feature>
<reference evidence="5 6" key="1">
    <citation type="submission" date="2019-05" db="EMBL/GenBank/DDBJ databases">
        <authorList>
            <person name="Pankratov T."/>
            <person name="Grouzdev D."/>
        </authorList>
    </citation>
    <scope>NUCLEOTIDE SEQUENCE [LARGE SCALE GENOMIC DNA]</scope>
    <source>
        <strain evidence="5 6">KEBCLARHB70R</strain>
    </source>
</reference>
<comment type="subunit">
    <text evidence="3">Interacts with GyrB.</text>
</comment>
<feature type="region of interest" description="Disordered" evidence="4">
    <location>
        <begin position="46"/>
        <end position="70"/>
    </location>
</feature>
<proteinExistence type="inferred from homology"/>
<sequence>MADPLPPAGDAACPICGRPTSASTRPFCSRRCAEVDLGRWFSGTYRVPSTRLEPEDEDEDRLPAEDRDPA</sequence>
<dbReference type="GO" id="GO:0008657">
    <property type="term" value="F:DNA topoisomerase type II (double strand cut, ATP-hydrolyzing) inhibitor activity"/>
    <property type="evidence" value="ECO:0007669"/>
    <property type="project" value="UniProtKB-UniRule"/>
</dbReference>
<organism evidence="5 6">
    <name type="scientific">Lichenicoccus roseus</name>
    <dbReference type="NCBI Taxonomy" id="2683649"/>
    <lineage>
        <taxon>Bacteria</taxon>
        <taxon>Pseudomonadati</taxon>
        <taxon>Pseudomonadota</taxon>
        <taxon>Alphaproteobacteria</taxon>
        <taxon>Acetobacterales</taxon>
        <taxon>Acetobacteraceae</taxon>
        <taxon>Lichenicoccus</taxon>
    </lineage>
</organism>
<dbReference type="GO" id="GO:0008270">
    <property type="term" value="F:zinc ion binding"/>
    <property type="evidence" value="ECO:0007669"/>
    <property type="project" value="UniProtKB-UniRule"/>
</dbReference>
<evidence type="ECO:0000256" key="3">
    <source>
        <dbReference type="HAMAP-Rule" id="MF_00649"/>
    </source>
</evidence>
<dbReference type="Pfam" id="PF03884">
    <property type="entry name" value="YacG"/>
    <property type="match status" value="1"/>
</dbReference>
<feature type="region of interest" description="Disordered" evidence="4">
    <location>
        <begin position="1"/>
        <end position="24"/>
    </location>
</feature>
<dbReference type="AlphaFoldDB" id="A0A5R9JD54"/>
<evidence type="ECO:0000313" key="5">
    <source>
        <dbReference type="EMBL" id="TLU73541.1"/>
    </source>
</evidence>
<keyword evidence="6" id="KW-1185">Reference proteome</keyword>
<evidence type="ECO:0000256" key="4">
    <source>
        <dbReference type="SAM" id="MobiDB-lite"/>
    </source>
</evidence>
<dbReference type="Gene3D" id="3.30.50.10">
    <property type="entry name" value="Erythroid Transcription Factor GATA-1, subunit A"/>
    <property type="match status" value="1"/>
</dbReference>
<dbReference type="HAMAP" id="MF_00649">
    <property type="entry name" value="DNA_gyrase_inhibitor_YacG"/>
    <property type="match status" value="1"/>
</dbReference>
<comment type="function">
    <text evidence="3">Inhibits all the catalytic activities of DNA gyrase by preventing its interaction with DNA. Acts by binding directly to the C-terminal domain of GyrB, which probably disrupts DNA binding by the gyrase.</text>
</comment>
<dbReference type="PANTHER" id="PTHR36150:SF1">
    <property type="entry name" value="DNA GYRASE INHIBITOR YACG"/>
    <property type="match status" value="1"/>
</dbReference>
<dbReference type="RefSeq" id="WP_138325621.1">
    <property type="nucleotide sequence ID" value="NZ_VCDI01000002.1"/>
</dbReference>